<evidence type="ECO:0000256" key="5">
    <source>
        <dbReference type="SAM" id="Phobius"/>
    </source>
</evidence>
<keyword evidence="4 5" id="KW-0472">Membrane</keyword>
<dbReference type="FunCoup" id="A7TPS6">
    <property type="interactions" value="15"/>
</dbReference>
<keyword evidence="6" id="KW-0732">Signal</keyword>
<accession>A7TPS6</accession>
<feature type="signal peptide" evidence="6">
    <location>
        <begin position="1"/>
        <end position="21"/>
    </location>
</feature>
<evidence type="ECO:0000256" key="6">
    <source>
        <dbReference type="SAM" id="SignalP"/>
    </source>
</evidence>
<dbReference type="HOGENOM" id="CLU_084537_1_0_1"/>
<keyword evidence="8" id="KW-1185">Reference proteome</keyword>
<dbReference type="STRING" id="436907.A7TPS6"/>
<dbReference type="GeneID" id="5543841"/>
<dbReference type="InterPro" id="IPR051380">
    <property type="entry name" value="pH-response_reg_palI/RIM9"/>
</dbReference>
<evidence type="ECO:0000256" key="2">
    <source>
        <dbReference type="ARBA" id="ARBA00022692"/>
    </source>
</evidence>
<name>A7TPS6_VANPO</name>
<dbReference type="AlphaFoldDB" id="A7TPS6"/>
<dbReference type="Proteomes" id="UP000000267">
    <property type="component" value="Unassembled WGS sequence"/>
</dbReference>
<evidence type="ECO:0000256" key="1">
    <source>
        <dbReference type="ARBA" id="ARBA00004141"/>
    </source>
</evidence>
<feature type="transmembrane region" description="Helical" evidence="5">
    <location>
        <begin position="92"/>
        <end position="113"/>
    </location>
</feature>
<dbReference type="RefSeq" id="XP_001643585.1">
    <property type="nucleotide sequence ID" value="XM_001643535.1"/>
</dbReference>
<feature type="transmembrane region" description="Helical" evidence="5">
    <location>
        <begin position="125"/>
        <end position="149"/>
    </location>
</feature>
<feature type="chain" id="PRO_5002713663" description="PH-response regulator protein palI/RIM9" evidence="6">
    <location>
        <begin position="22"/>
        <end position="238"/>
    </location>
</feature>
<dbReference type="GO" id="GO:0030437">
    <property type="term" value="P:ascospore formation"/>
    <property type="evidence" value="ECO:0007669"/>
    <property type="project" value="EnsemblFungi"/>
</dbReference>
<dbReference type="Pfam" id="PF06687">
    <property type="entry name" value="SUR7"/>
    <property type="match status" value="1"/>
</dbReference>
<evidence type="ECO:0008006" key="9">
    <source>
        <dbReference type="Google" id="ProtNLM"/>
    </source>
</evidence>
<dbReference type="PANTHER" id="PTHR28013:SF3">
    <property type="entry name" value="PROTEIN DCV1-RELATED"/>
    <property type="match status" value="1"/>
</dbReference>
<evidence type="ECO:0000256" key="4">
    <source>
        <dbReference type="ARBA" id="ARBA00023136"/>
    </source>
</evidence>
<evidence type="ECO:0000313" key="7">
    <source>
        <dbReference type="EMBL" id="EDO15727.1"/>
    </source>
</evidence>
<reference evidence="7 8" key="1">
    <citation type="journal article" date="2007" name="Proc. Natl. Acad. Sci. U.S.A.">
        <title>Independent sorting-out of thousands of duplicated gene pairs in two yeast species descended from a whole-genome duplication.</title>
        <authorList>
            <person name="Scannell D.R."/>
            <person name="Frank A.C."/>
            <person name="Conant G.C."/>
            <person name="Byrne K.P."/>
            <person name="Woolfit M."/>
            <person name="Wolfe K.H."/>
        </authorList>
    </citation>
    <scope>NUCLEOTIDE SEQUENCE [LARGE SCALE GENOMIC DNA]</scope>
    <source>
        <strain evidence="8">ATCC 22028 / DSM 70294 / BCRC 21397 / CBS 2163 / NBRC 10782 / NRRL Y-8283 / UCD 57-17</strain>
    </source>
</reference>
<keyword evidence="3 5" id="KW-1133">Transmembrane helix</keyword>
<gene>
    <name evidence="7" type="ORF">Kpol_1073p13</name>
</gene>
<evidence type="ECO:0000256" key="3">
    <source>
        <dbReference type="ARBA" id="ARBA00022989"/>
    </source>
</evidence>
<protein>
    <recommendedName>
        <fullName evidence="9">PH-response regulator protein palI/RIM9</fullName>
    </recommendedName>
</protein>
<dbReference type="GO" id="GO:0000328">
    <property type="term" value="C:fungal-type vacuole lumen"/>
    <property type="evidence" value="ECO:0007669"/>
    <property type="project" value="EnsemblFungi"/>
</dbReference>
<dbReference type="InParanoid" id="A7TPS6"/>
<dbReference type="OrthoDB" id="2354757at2759"/>
<dbReference type="EMBL" id="DS480447">
    <property type="protein sequence ID" value="EDO15727.1"/>
    <property type="molecule type" value="Genomic_DNA"/>
</dbReference>
<keyword evidence="2 5" id="KW-0812">Transmembrane</keyword>
<comment type="subcellular location">
    <subcellularLocation>
        <location evidence="1">Membrane</location>
        <topology evidence="1">Multi-pass membrane protein</topology>
    </subcellularLocation>
</comment>
<evidence type="ECO:0000313" key="8">
    <source>
        <dbReference type="Proteomes" id="UP000000267"/>
    </source>
</evidence>
<dbReference type="GO" id="GO:0005886">
    <property type="term" value="C:plasma membrane"/>
    <property type="evidence" value="ECO:0007669"/>
    <property type="project" value="EnsemblFungi"/>
</dbReference>
<organism evidence="8">
    <name type="scientific">Vanderwaltozyma polyspora (strain ATCC 22028 / DSM 70294 / BCRC 21397 / CBS 2163 / NBRC 10782 / NRRL Y-8283 / UCD 57-17)</name>
    <name type="common">Kluyveromyces polysporus</name>
    <dbReference type="NCBI Taxonomy" id="436907"/>
    <lineage>
        <taxon>Eukaryota</taxon>
        <taxon>Fungi</taxon>
        <taxon>Dikarya</taxon>
        <taxon>Ascomycota</taxon>
        <taxon>Saccharomycotina</taxon>
        <taxon>Saccharomycetes</taxon>
        <taxon>Saccharomycetales</taxon>
        <taxon>Saccharomycetaceae</taxon>
        <taxon>Vanderwaltozyma</taxon>
    </lineage>
</organism>
<proteinExistence type="predicted"/>
<dbReference type="OMA" id="DWPGWLM"/>
<sequence>MSRFSLMMSVAILMTISLVFHIIPNITTPVIDHLMLSQLDGIQFGVFGWCNTKGHSMGCSGLSIGYRYPQSSLLALKFRLPSGIRYSVTRLLVVHPIALVFVFVLWLMSLCLFIEKLGTSTSYTLGVALLSLPTFLMSLLAFLVDLLLFVPTVCWPAWMVLIVTIFIAICCSILWSLRRSAIMINYEALYSTGDQDNQVEMVSLPDAQKQKLIDMNETHDSDWNSSLMLEPELTYRVP</sequence>
<dbReference type="KEGG" id="vpo:Kpol_1073p13"/>
<feature type="transmembrane region" description="Helical" evidence="5">
    <location>
        <begin position="155"/>
        <end position="177"/>
    </location>
</feature>
<dbReference type="GO" id="GO:0032153">
    <property type="term" value="C:cell division site"/>
    <property type="evidence" value="ECO:0007669"/>
    <property type="project" value="TreeGrafter"/>
</dbReference>
<dbReference type="PhylomeDB" id="A7TPS6"/>
<dbReference type="GO" id="GO:0035838">
    <property type="term" value="C:growing cell tip"/>
    <property type="evidence" value="ECO:0007669"/>
    <property type="project" value="TreeGrafter"/>
</dbReference>
<dbReference type="PANTHER" id="PTHR28013">
    <property type="entry name" value="PROTEIN DCV1-RELATED"/>
    <property type="match status" value="1"/>
</dbReference>
<dbReference type="eggNOG" id="ENOG502S1J0">
    <property type="taxonomic scope" value="Eukaryota"/>
</dbReference>
<dbReference type="InterPro" id="IPR009571">
    <property type="entry name" value="SUR7/Rim9-like_fungi"/>
</dbReference>